<dbReference type="PROSITE" id="PS50172">
    <property type="entry name" value="BRCT"/>
    <property type="match status" value="1"/>
</dbReference>
<feature type="region of interest" description="Disordered" evidence="1">
    <location>
        <begin position="361"/>
        <end position="406"/>
    </location>
</feature>
<dbReference type="InterPro" id="IPR001357">
    <property type="entry name" value="BRCT_dom"/>
</dbReference>
<evidence type="ECO:0000256" key="1">
    <source>
        <dbReference type="SAM" id="MobiDB-lite"/>
    </source>
</evidence>
<evidence type="ECO:0000313" key="3">
    <source>
        <dbReference type="EMBL" id="OAG06703.1"/>
    </source>
</evidence>
<reference evidence="3 4" key="1">
    <citation type="submission" date="2016-05" db="EMBL/GenBank/DDBJ databases">
        <title>Comparative analysis of secretome profiles of manganese(II)-oxidizing ascomycete fungi.</title>
        <authorList>
            <consortium name="DOE Joint Genome Institute"/>
            <person name="Zeiner C.A."/>
            <person name="Purvine S.O."/>
            <person name="Zink E.M."/>
            <person name="Wu S."/>
            <person name="Pasa-Tolic L."/>
            <person name="Chaput D.L."/>
            <person name="Haridas S."/>
            <person name="Grigoriev I.V."/>
            <person name="Santelli C.M."/>
            <person name="Hansel C.M."/>
        </authorList>
    </citation>
    <scope>NUCLEOTIDE SEQUENCE [LARGE SCALE GENOMIC DNA]</scope>
    <source>
        <strain evidence="3 4">AP3s5-JAC2a</strain>
    </source>
</reference>
<evidence type="ECO:0000259" key="2">
    <source>
        <dbReference type="PROSITE" id="PS50172"/>
    </source>
</evidence>
<name>A0A177CGJ4_9PLEO</name>
<dbReference type="STRING" id="1460663.A0A177CGJ4"/>
<dbReference type="EMBL" id="KV441551">
    <property type="protein sequence ID" value="OAG06703.1"/>
    <property type="molecule type" value="Genomic_DNA"/>
</dbReference>
<dbReference type="Proteomes" id="UP000077069">
    <property type="component" value="Unassembled WGS sequence"/>
</dbReference>
<dbReference type="CDD" id="cd17716">
    <property type="entry name" value="BRCT_microcephalin_rpt1"/>
    <property type="match status" value="1"/>
</dbReference>
<feature type="compositionally biased region" description="Low complexity" evidence="1">
    <location>
        <begin position="117"/>
        <end position="175"/>
    </location>
</feature>
<gene>
    <name evidence="3" type="ORF">CC84DRAFT_1257977</name>
</gene>
<keyword evidence="4" id="KW-1185">Reference proteome</keyword>
<dbReference type="AlphaFoldDB" id="A0A177CGJ4"/>
<dbReference type="Gene3D" id="3.40.50.10190">
    <property type="entry name" value="BRCT domain"/>
    <property type="match status" value="1"/>
</dbReference>
<dbReference type="SUPFAM" id="SSF52113">
    <property type="entry name" value="BRCT domain"/>
    <property type="match status" value="1"/>
</dbReference>
<dbReference type="OrthoDB" id="2384350at2759"/>
<accession>A0A177CGJ4</accession>
<feature type="domain" description="BRCT" evidence="2">
    <location>
        <begin position="495"/>
        <end position="589"/>
    </location>
</feature>
<dbReference type="InterPro" id="IPR036420">
    <property type="entry name" value="BRCT_dom_sf"/>
</dbReference>
<feature type="compositionally biased region" description="Basic and acidic residues" evidence="1">
    <location>
        <begin position="66"/>
        <end position="75"/>
    </location>
</feature>
<sequence>MVATRSRGKATGDAATTNAPSTTSILNAPPKRAPKRKAEEAPAAEPAALFTAAKKPTKRTKTAEPAPKKPADKPATKPATRTTRRAAKPVEETQAEDTEAPEPAKRATRGRKAAVLPPSKATAPAPTKATTTAPKKAAAPAPKKAAAPAPKKAAAPAPKKAAAPAPKKSAQKPATRTTRRAAKPVEETQAEDTEAPEPAKRATRGRKAAEPAPPVQDEEALQAILNQEALEELPIDYPTTPAHIAEAHGNQKAFKELAAEYPSTPNEFVDAHENQQAFEQMAGYPKTPSHITAPVSSREALRELPIDYPTTPAHIMAPVPSREALRELPVDYPTTPAHIMAPVSSREALRELPIDYPTTPAHIMAPGLDQLPGYPNTPAPKDAASSPAQAHGTPEAPPSDSATEEFVSALEVTEADLMEVDGEEYTIKTTPPPKVNFSIDGSLSLAPTLAPPKSAARASPTKSALRSPLKNGTKTPKKQVTWPEDFETEEDDTFDLAMLLHGMRFLVDVTSKGEDQSLFYVTSLEDFGAQVVREWTENTELTHVIFKDGSQDTIDKVRASNGAVKCINTGWLMEVEATKKRVDESKFAIDLDTVSVCTPVSRAPRRRDFFTPAKTPTRFLNNIESSSAAKSIEDLPATPTSSDFDRSVDTIEDKENNGSNWEDSTFFKKFSLSAPARKPWRKAQALSAAAKTPTKESLLREAPIKSSMFSERPIKSAMFSQPAVKSSLFGQTAAKESLFDQPPIKGPLFATAPKLGENAAKDSLFSQGPIKCPLFAPTPKNGQSQPPIKGPLFAVNPKLNFSKMSPNKNGSLFGQSPPKPASVDFAPAAADTWFDQHAKKSTLLGQGPVKSSTMSVQRPGRLSALLNKGVPSTPTASRVAPATNFLSTHKKRTASETFGGSVTATPAKKFRPLF</sequence>
<dbReference type="GeneID" id="28768267"/>
<dbReference type="InParanoid" id="A0A177CGJ4"/>
<feature type="compositionally biased region" description="Polar residues" evidence="1">
    <location>
        <begin position="14"/>
        <end position="26"/>
    </location>
</feature>
<evidence type="ECO:0000313" key="4">
    <source>
        <dbReference type="Proteomes" id="UP000077069"/>
    </source>
</evidence>
<feature type="region of interest" description="Disordered" evidence="1">
    <location>
        <begin position="448"/>
        <end position="481"/>
    </location>
</feature>
<protein>
    <recommendedName>
        <fullName evidence="2">BRCT domain-containing protein</fullName>
    </recommendedName>
</protein>
<feature type="compositionally biased region" description="Low complexity" evidence="1">
    <location>
        <begin position="41"/>
        <end position="54"/>
    </location>
</feature>
<organism evidence="3 4">
    <name type="scientific">Paraphaeosphaeria sporulosa</name>
    <dbReference type="NCBI Taxonomy" id="1460663"/>
    <lineage>
        <taxon>Eukaryota</taxon>
        <taxon>Fungi</taxon>
        <taxon>Dikarya</taxon>
        <taxon>Ascomycota</taxon>
        <taxon>Pezizomycotina</taxon>
        <taxon>Dothideomycetes</taxon>
        <taxon>Pleosporomycetidae</taxon>
        <taxon>Pleosporales</taxon>
        <taxon>Massarineae</taxon>
        <taxon>Didymosphaeriaceae</taxon>
        <taxon>Paraphaeosphaeria</taxon>
    </lineage>
</organism>
<dbReference type="RefSeq" id="XP_018037068.1">
    <property type="nucleotide sequence ID" value="XM_018184781.1"/>
</dbReference>
<feature type="compositionally biased region" description="Polar residues" evidence="1">
    <location>
        <begin position="460"/>
        <end position="474"/>
    </location>
</feature>
<feature type="region of interest" description="Disordered" evidence="1">
    <location>
        <begin position="1"/>
        <end position="221"/>
    </location>
</feature>
<proteinExistence type="predicted"/>